<comment type="similarity">
    <text evidence="2 8">Belongs to the methyltransferase superfamily. RsmD family.</text>
</comment>
<dbReference type="PANTHER" id="PTHR43542">
    <property type="entry name" value="METHYLTRANSFERASE"/>
    <property type="match status" value="1"/>
</dbReference>
<dbReference type="Gene3D" id="3.40.50.150">
    <property type="entry name" value="Vaccinia Virus protein VP39"/>
    <property type="match status" value="1"/>
</dbReference>
<gene>
    <name evidence="10" type="primary">rsmD</name>
    <name evidence="10" type="ORF">FME95_10440</name>
</gene>
<sequence length="203" mass="22166">MSKSSRKKNHSNPQPRSTASGTLRIVGGKHRGRKLSIPALDGLRPTSDRVRETLFNWLQFELAGMSVVDLFAGTGALGLEALSRGAKQVDFVEPQRLAAQGIQQSLSVLAETEAQVHIKTAQAFLLEQPTKVDLIFVDPPFALGLWDQTLSALVEQDCLNNGGYVYLESPKTQPINLPNGFVVVKDKTAGNVRFQLLQLRSSS</sequence>
<dbReference type="InterPro" id="IPR004398">
    <property type="entry name" value="RNA_MeTrfase_RsmD"/>
</dbReference>
<evidence type="ECO:0000256" key="8">
    <source>
        <dbReference type="PIRNR" id="PIRNR004553"/>
    </source>
</evidence>
<evidence type="ECO:0000313" key="10">
    <source>
        <dbReference type="EMBL" id="TXR51841.1"/>
    </source>
</evidence>
<dbReference type="SUPFAM" id="SSF53335">
    <property type="entry name" value="S-adenosyl-L-methionine-dependent methyltransferases"/>
    <property type="match status" value="1"/>
</dbReference>
<dbReference type="InterPro" id="IPR002052">
    <property type="entry name" value="DNA_methylase_N6_adenine_CS"/>
</dbReference>
<dbReference type="Pfam" id="PF03602">
    <property type="entry name" value="Cons_hypoth95"/>
    <property type="match status" value="1"/>
</dbReference>
<feature type="compositionally biased region" description="Polar residues" evidence="9">
    <location>
        <begin position="11"/>
        <end position="21"/>
    </location>
</feature>
<dbReference type="PANTHER" id="PTHR43542:SF1">
    <property type="entry name" value="METHYLTRANSFERASE"/>
    <property type="match status" value="1"/>
</dbReference>
<evidence type="ECO:0000256" key="5">
    <source>
        <dbReference type="ARBA" id="ARBA00022603"/>
    </source>
</evidence>
<keyword evidence="8" id="KW-0949">S-adenosyl-L-methionine</keyword>
<feature type="compositionally biased region" description="Basic residues" evidence="9">
    <location>
        <begin position="1"/>
        <end position="10"/>
    </location>
</feature>
<dbReference type="EMBL" id="VKAD01000002">
    <property type="protein sequence ID" value="TXR51841.1"/>
    <property type="molecule type" value="Genomic_DNA"/>
</dbReference>
<evidence type="ECO:0000256" key="3">
    <source>
        <dbReference type="ARBA" id="ARBA00012141"/>
    </source>
</evidence>
<proteinExistence type="inferred from homology"/>
<dbReference type="GO" id="GO:0052913">
    <property type="term" value="F:16S rRNA (guanine(966)-N(2))-methyltransferase activity"/>
    <property type="evidence" value="ECO:0007669"/>
    <property type="project" value="UniProtKB-EC"/>
</dbReference>
<dbReference type="GO" id="GO:0003676">
    <property type="term" value="F:nucleic acid binding"/>
    <property type="evidence" value="ECO:0007669"/>
    <property type="project" value="InterPro"/>
</dbReference>
<comment type="catalytic activity">
    <reaction evidence="7 8">
        <text>guanosine(966) in 16S rRNA + S-adenosyl-L-methionine = N(2)-methylguanosine(966) in 16S rRNA + S-adenosyl-L-homocysteine + H(+)</text>
        <dbReference type="Rhea" id="RHEA:23548"/>
        <dbReference type="Rhea" id="RHEA-COMP:10211"/>
        <dbReference type="Rhea" id="RHEA-COMP:10212"/>
        <dbReference type="ChEBI" id="CHEBI:15378"/>
        <dbReference type="ChEBI" id="CHEBI:57856"/>
        <dbReference type="ChEBI" id="CHEBI:59789"/>
        <dbReference type="ChEBI" id="CHEBI:74269"/>
        <dbReference type="ChEBI" id="CHEBI:74481"/>
        <dbReference type="EC" id="2.1.1.171"/>
    </reaction>
</comment>
<comment type="caution">
    <text evidence="10">The sequence shown here is derived from an EMBL/GenBank/DDBJ whole genome shotgun (WGS) entry which is preliminary data.</text>
</comment>
<keyword evidence="5 8" id="KW-0489">Methyltransferase</keyword>
<evidence type="ECO:0000256" key="2">
    <source>
        <dbReference type="ARBA" id="ARBA00005269"/>
    </source>
</evidence>
<keyword evidence="8" id="KW-0698">rRNA processing</keyword>
<keyword evidence="6 8" id="KW-0808">Transferase</keyword>
<dbReference type="PIRSF" id="PIRSF004553">
    <property type="entry name" value="CHP00095"/>
    <property type="match status" value="1"/>
</dbReference>
<protein>
    <recommendedName>
        <fullName evidence="4 8">Ribosomal RNA small subunit methyltransferase D</fullName>
        <ecNumber evidence="3 8">2.1.1.171</ecNumber>
    </recommendedName>
</protein>
<evidence type="ECO:0000313" key="11">
    <source>
        <dbReference type="Proteomes" id="UP000321764"/>
    </source>
</evidence>
<organism evidence="10 11">
    <name type="scientific">Reinekea thalattae</name>
    <dbReference type="NCBI Taxonomy" id="2593301"/>
    <lineage>
        <taxon>Bacteria</taxon>
        <taxon>Pseudomonadati</taxon>
        <taxon>Pseudomonadota</taxon>
        <taxon>Gammaproteobacteria</taxon>
        <taxon>Oceanospirillales</taxon>
        <taxon>Saccharospirillaceae</taxon>
        <taxon>Reinekea</taxon>
    </lineage>
</organism>
<evidence type="ECO:0000256" key="4">
    <source>
        <dbReference type="ARBA" id="ARBA00013682"/>
    </source>
</evidence>
<dbReference type="PROSITE" id="PS00092">
    <property type="entry name" value="N6_MTASE"/>
    <property type="match status" value="1"/>
</dbReference>
<dbReference type="CDD" id="cd02440">
    <property type="entry name" value="AdoMet_MTases"/>
    <property type="match status" value="1"/>
</dbReference>
<dbReference type="InterPro" id="IPR029063">
    <property type="entry name" value="SAM-dependent_MTases_sf"/>
</dbReference>
<evidence type="ECO:0000256" key="7">
    <source>
        <dbReference type="ARBA" id="ARBA00048326"/>
    </source>
</evidence>
<evidence type="ECO:0000256" key="1">
    <source>
        <dbReference type="ARBA" id="ARBA00002649"/>
    </source>
</evidence>
<keyword evidence="11" id="KW-1185">Reference proteome</keyword>
<accession>A0A5C8Z3T6</accession>
<dbReference type="Proteomes" id="UP000321764">
    <property type="component" value="Unassembled WGS sequence"/>
</dbReference>
<feature type="region of interest" description="Disordered" evidence="9">
    <location>
        <begin position="1"/>
        <end position="25"/>
    </location>
</feature>
<dbReference type="OrthoDB" id="9803017at2"/>
<evidence type="ECO:0000256" key="6">
    <source>
        <dbReference type="ARBA" id="ARBA00022679"/>
    </source>
</evidence>
<dbReference type="RefSeq" id="WP_147714438.1">
    <property type="nucleotide sequence ID" value="NZ_VKAD01000002.1"/>
</dbReference>
<comment type="function">
    <text evidence="1 8">Specifically methylates the guanine in position 966 of 16S rRNA in the assembled 30S particle.</text>
</comment>
<evidence type="ECO:0000256" key="9">
    <source>
        <dbReference type="SAM" id="MobiDB-lite"/>
    </source>
</evidence>
<reference evidence="10 11" key="1">
    <citation type="submission" date="2019-07" db="EMBL/GenBank/DDBJ databases">
        <title>Reinekea sp. strain SSH23 genome sequencing and assembly.</title>
        <authorList>
            <person name="Kim I."/>
        </authorList>
    </citation>
    <scope>NUCLEOTIDE SEQUENCE [LARGE SCALE GENOMIC DNA]</scope>
    <source>
        <strain evidence="10 11">SSH23</strain>
    </source>
</reference>
<dbReference type="AlphaFoldDB" id="A0A5C8Z3T6"/>
<dbReference type="EC" id="2.1.1.171" evidence="3 8"/>
<name>A0A5C8Z3T6_9GAMM</name>
<dbReference type="NCBIfam" id="TIGR00095">
    <property type="entry name" value="16S rRNA (guanine(966)-N(2))-methyltransferase RsmD"/>
    <property type="match status" value="1"/>
</dbReference>